<dbReference type="EMBL" id="JYDL01000021">
    <property type="protein sequence ID" value="KRX23906.1"/>
    <property type="molecule type" value="Genomic_DNA"/>
</dbReference>
<evidence type="ECO:0000313" key="1">
    <source>
        <dbReference type="EMBL" id="KRX23906.1"/>
    </source>
</evidence>
<gene>
    <name evidence="1" type="ORF">T07_7695</name>
</gene>
<reference evidence="1 2" key="1">
    <citation type="submission" date="2015-01" db="EMBL/GenBank/DDBJ databases">
        <title>Evolution of Trichinella species and genotypes.</title>
        <authorList>
            <person name="Korhonen P.K."/>
            <person name="Edoardo P."/>
            <person name="Giuseppe L.R."/>
            <person name="Gasser R.B."/>
        </authorList>
    </citation>
    <scope>NUCLEOTIDE SEQUENCE [LARGE SCALE GENOMIC DNA]</scope>
    <source>
        <strain evidence="1">ISS37</strain>
    </source>
</reference>
<sequence>MEKSTIVTPWISLKAATVNNLSLVDFPFVLKSPLPTYVMCRETRTMFQKGICVKSSVKLSEIAS</sequence>
<name>A0A0V0SB43_9BILA</name>
<protein>
    <submittedName>
        <fullName evidence="1">Uncharacterized protein</fullName>
    </submittedName>
</protein>
<proteinExistence type="predicted"/>
<accession>A0A0V0SB43</accession>
<keyword evidence="2" id="KW-1185">Reference proteome</keyword>
<dbReference type="AlphaFoldDB" id="A0A0V0SB43"/>
<dbReference type="Proteomes" id="UP000054630">
    <property type="component" value="Unassembled WGS sequence"/>
</dbReference>
<evidence type="ECO:0000313" key="2">
    <source>
        <dbReference type="Proteomes" id="UP000054630"/>
    </source>
</evidence>
<comment type="caution">
    <text evidence="1">The sequence shown here is derived from an EMBL/GenBank/DDBJ whole genome shotgun (WGS) entry which is preliminary data.</text>
</comment>
<organism evidence="1 2">
    <name type="scientific">Trichinella nelsoni</name>
    <dbReference type="NCBI Taxonomy" id="6336"/>
    <lineage>
        <taxon>Eukaryota</taxon>
        <taxon>Metazoa</taxon>
        <taxon>Ecdysozoa</taxon>
        <taxon>Nematoda</taxon>
        <taxon>Enoplea</taxon>
        <taxon>Dorylaimia</taxon>
        <taxon>Trichinellida</taxon>
        <taxon>Trichinellidae</taxon>
        <taxon>Trichinella</taxon>
    </lineage>
</organism>
<dbReference type="OrthoDB" id="5924122at2759"/>